<sequence length="139" mass="15552">MPLLPSCKVNKLLHLGLMGLCKQRQLHQPRDRQLTKQKMSKCHQEEQLRLVPLELTFAKEVFLKGVTSANLRKQTLRKNPETLEEAIPEDGAATIDAVSPTFLAKHGLTFDYVEPHACRPANNDVAEANNPSFAANGWP</sequence>
<gene>
    <name evidence="1" type="ORF">F444_22933</name>
</gene>
<organism evidence="1 2">
    <name type="scientific">Phytophthora nicotianae P1976</name>
    <dbReference type="NCBI Taxonomy" id="1317066"/>
    <lineage>
        <taxon>Eukaryota</taxon>
        <taxon>Sar</taxon>
        <taxon>Stramenopiles</taxon>
        <taxon>Oomycota</taxon>
        <taxon>Peronosporomycetes</taxon>
        <taxon>Peronosporales</taxon>
        <taxon>Peronosporaceae</taxon>
        <taxon>Phytophthora</taxon>
    </lineage>
</organism>
<name>A0A080YWC6_PHYNI</name>
<dbReference type="EMBL" id="ANJA01004917">
    <property type="protein sequence ID" value="ETO58687.1"/>
    <property type="molecule type" value="Genomic_DNA"/>
</dbReference>
<dbReference type="AlphaFoldDB" id="A0A080YWC6"/>
<dbReference type="Proteomes" id="UP000028582">
    <property type="component" value="Unassembled WGS sequence"/>
</dbReference>
<accession>A0A080YWC6</accession>
<proteinExistence type="predicted"/>
<protein>
    <submittedName>
        <fullName evidence="1">Uncharacterized protein</fullName>
    </submittedName>
</protein>
<evidence type="ECO:0000313" key="2">
    <source>
        <dbReference type="Proteomes" id="UP000028582"/>
    </source>
</evidence>
<comment type="caution">
    <text evidence="1">The sequence shown here is derived from an EMBL/GenBank/DDBJ whole genome shotgun (WGS) entry which is preliminary data.</text>
</comment>
<reference evidence="1 2" key="1">
    <citation type="submission" date="2013-11" db="EMBL/GenBank/DDBJ databases">
        <title>The Genome Sequence of Phytophthora parasitica P1976.</title>
        <authorList>
            <consortium name="The Broad Institute Genomics Platform"/>
            <person name="Russ C."/>
            <person name="Tyler B."/>
            <person name="Panabieres F."/>
            <person name="Shan W."/>
            <person name="Tripathy S."/>
            <person name="Grunwald N."/>
            <person name="Machado M."/>
            <person name="Johnson C.S."/>
            <person name="Walker B."/>
            <person name="Young S."/>
            <person name="Zeng Q."/>
            <person name="Gargeya S."/>
            <person name="Fitzgerald M."/>
            <person name="Haas B."/>
            <person name="Abouelleil A."/>
            <person name="Allen A.W."/>
            <person name="Alvarado L."/>
            <person name="Arachchi H.M."/>
            <person name="Berlin A.M."/>
            <person name="Chapman S.B."/>
            <person name="Gainer-Dewar J."/>
            <person name="Goldberg J."/>
            <person name="Griggs A."/>
            <person name="Gujja S."/>
            <person name="Hansen M."/>
            <person name="Howarth C."/>
            <person name="Imamovic A."/>
            <person name="Ireland A."/>
            <person name="Larimer J."/>
            <person name="McCowan C."/>
            <person name="Murphy C."/>
            <person name="Pearson M."/>
            <person name="Poon T.W."/>
            <person name="Priest M."/>
            <person name="Roberts A."/>
            <person name="Saif S."/>
            <person name="Shea T."/>
            <person name="Sisk P."/>
            <person name="Sykes S."/>
            <person name="Wortman J."/>
            <person name="Nusbaum C."/>
            <person name="Birren B."/>
        </authorList>
    </citation>
    <scope>NUCLEOTIDE SEQUENCE [LARGE SCALE GENOMIC DNA]</scope>
    <source>
        <strain evidence="1 2">P1976</strain>
    </source>
</reference>
<evidence type="ECO:0000313" key="1">
    <source>
        <dbReference type="EMBL" id="ETO58687.1"/>
    </source>
</evidence>